<protein>
    <submittedName>
        <fullName evidence="1">Uncharacterized protein</fullName>
    </submittedName>
</protein>
<evidence type="ECO:0000313" key="1">
    <source>
        <dbReference type="EMBL" id="JAT90362.1"/>
    </source>
</evidence>
<dbReference type="AlphaFoldDB" id="A0A1E1WTS2"/>
<organism evidence="1">
    <name type="scientific">Pectinophora gossypiella</name>
    <name type="common">Cotton pink bollworm</name>
    <name type="synonym">Depressaria gossypiella</name>
    <dbReference type="NCBI Taxonomy" id="13191"/>
    <lineage>
        <taxon>Eukaryota</taxon>
        <taxon>Metazoa</taxon>
        <taxon>Ecdysozoa</taxon>
        <taxon>Arthropoda</taxon>
        <taxon>Hexapoda</taxon>
        <taxon>Insecta</taxon>
        <taxon>Pterygota</taxon>
        <taxon>Neoptera</taxon>
        <taxon>Endopterygota</taxon>
        <taxon>Lepidoptera</taxon>
        <taxon>Glossata</taxon>
        <taxon>Ditrysia</taxon>
        <taxon>Gelechioidea</taxon>
        <taxon>Gelechiidae</taxon>
        <taxon>Apatetrinae</taxon>
        <taxon>Pectinophora</taxon>
    </lineage>
</organism>
<dbReference type="PANTHER" id="PTHR47331:SF5">
    <property type="entry name" value="RIBONUCLEASE H"/>
    <property type="match status" value="1"/>
</dbReference>
<dbReference type="OrthoDB" id="8123403at2759"/>
<dbReference type="EMBL" id="GDQN01000692">
    <property type="protein sequence ID" value="JAT90362.1"/>
    <property type="molecule type" value="Transcribed_RNA"/>
</dbReference>
<dbReference type="PANTHER" id="PTHR47331">
    <property type="entry name" value="PHD-TYPE DOMAIN-CONTAINING PROTEIN"/>
    <property type="match status" value="1"/>
</dbReference>
<feature type="non-terminal residue" evidence="1">
    <location>
        <position position="182"/>
    </location>
</feature>
<sequence length="182" mass="20740">ADEHFHTSRPVDILIGGEIFPHILLPGKIDGGDQAASAINTVFGYVLMGKTLSSTSSPVPLSINHLSMDAKLDDAVQEFWEIDTIPSSSEKSSLSPDDVRCEKIYQSTHERDAHGRYIVRLPFRDQEPTFEGSYDIALRQFKQLEKRLLRNPSFHQEYQKHVMEYLSQRLKWSKPISTVKPD</sequence>
<reference evidence="1" key="1">
    <citation type="submission" date="2015-09" db="EMBL/GenBank/DDBJ databases">
        <title>De novo assembly of Pectinophora gossypiella (Pink Bollworm) gut transcriptome.</title>
        <authorList>
            <person name="Tassone E.E."/>
        </authorList>
    </citation>
    <scope>NUCLEOTIDE SEQUENCE</scope>
</reference>
<accession>A0A1E1WTS2</accession>
<proteinExistence type="predicted"/>
<gene>
    <name evidence="1" type="ORF">g.5680</name>
</gene>
<feature type="non-terminal residue" evidence="1">
    <location>
        <position position="1"/>
    </location>
</feature>
<name>A0A1E1WTS2_PECGO</name>